<comment type="caution">
    <text evidence="4">The sequence shown here is derived from an EMBL/GenBank/DDBJ whole genome shotgun (WGS) entry which is preliminary data.</text>
</comment>
<dbReference type="Pfam" id="PF13304">
    <property type="entry name" value="AAA_21"/>
    <property type="match status" value="1"/>
</dbReference>
<dbReference type="InterPro" id="IPR003959">
    <property type="entry name" value="ATPase_AAA_core"/>
</dbReference>
<dbReference type="Pfam" id="PF13175">
    <property type="entry name" value="AAA_15"/>
    <property type="match status" value="1"/>
</dbReference>
<feature type="domain" description="DUF3696" evidence="1">
    <location>
        <begin position="512"/>
        <end position="558"/>
    </location>
</feature>
<gene>
    <name evidence="4" type="ORF">GEU84_001215</name>
</gene>
<dbReference type="InterPro" id="IPR051396">
    <property type="entry name" value="Bact_Antivir_Def_Nuclease"/>
</dbReference>
<evidence type="ECO:0000259" key="1">
    <source>
        <dbReference type="Pfam" id="PF12476"/>
    </source>
</evidence>
<sequence>MRLSRLEITNFKGIGTKQVIELAPITLLFGPNSAGKSTILQSLHYVREVLARGNPDPDQTIAGGLIDLGGFANLIHGHDLSRTMTIKLVMDDIDGTGDERLPLNSGASLNASEFADLPIRYLVGENTDLKDYAVVQAVGVELSVEWSDLHGGPFVSSITIEIDDAEIATISSPAQAGRAVLSGFNFDHPLFRRSRDADEISDDDEGLSDHPLADQIAELSREMARAGDIPVEKYRIGVETVFGALPSLDRSLVSDLRDPDAEKSELERKTPRVRGLAALLDEVIIGPLRLTRDYLNTMTYIGPLRDIPARGFRPRLSPDEARWAHGMAAWDLLYTDNRGDLTDAVNNWLGGKERLGTTYEVVRIKQREIPMPSRFSQIFDRSLTEDDIPELQELYAKLATRTDIALRDFVKNIMVAPSDIGVGISQMIPVIVGCLQDRRGILSVEQPELHIHPAIQVGMGDLFIEAIQSGNGTVGTSRTLLVETHSEHIMLRLLRRVRETDTGELPPGVIGIKPTDIAVIYVESREDEVVFRAMRVDNDGDFQDRWPHGFFEERAEELF</sequence>
<evidence type="ECO:0000259" key="2">
    <source>
        <dbReference type="Pfam" id="PF13175"/>
    </source>
</evidence>
<dbReference type="Proteomes" id="UP000484076">
    <property type="component" value="Unassembled WGS sequence"/>
</dbReference>
<feature type="domain" description="Endonuclease GajA/Old nuclease/RecF-like AAA" evidence="2">
    <location>
        <begin position="1"/>
        <end position="46"/>
    </location>
</feature>
<name>A0A8X8H4U8_9RHOB</name>
<dbReference type="AlphaFoldDB" id="A0A8X8H4U8"/>
<organism evidence="4 5">
    <name type="scientific">Fertoeibacter niger</name>
    <dbReference type="NCBI Taxonomy" id="2656921"/>
    <lineage>
        <taxon>Bacteria</taxon>
        <taxon>Pseudomonadati</taxon>
        <taxon>Pseudomonadota</taxon>
        <taxon>Alphaproteobacteria</taxon>
        <taxon>Rhodobacterales</taxon>
        <taxon>Paracoccaceae</taxon>
        <taxon>Fertoeibacter</taxon>
    </lineage>
</organism>
<dbReference type="Gene3D" id="3.40.50.300">
    <property type="entry name" value="P-loop containing nucleotide triphosphate hydrolases"/>
    <property type="match status" value="1"/>
</dbReference>
<protein>
    <submittedName>
        <fullName evidence="4">DUF3696 domain-containing protein</fullName>
    </submittedName>
</protein>
<evidence type="ECO:0000313" key="5">
    <source>
        <dbReference type="Proteomes" id="UP000484076"/>
    </source>
</evidence>
<dbReference type="PANTHER" id="PTHR43581:SF2">
    <property type="entry name" value="EXCINUCLEASE ATPASE SUBUNIT"/>
    <property type="match status" value="1"/>
</dbReference>
<dbReference type="PANTHER" id="PTHR43581">
    <property type="entry name" value="ATP/GTP PHOSPHATASE"/>
    <property type="match status" value="1"/>
</dbReference>
<dbReference type="EMBL" id="WHUT02000001">
    <property type="protein sequence ID" value="NUB42991.1"/>
    <property type="molecule type" value="Genomic_DNA"/>
</dbReference>
<evidence type="ECO:0000259" key="3">
    <source>
        <dbReference type="Pfam" id="PF13304"/>
    </source>
</evidence>
<dbReference type="InterPro" id="IPR022532">
    <property type="entry name" value="DUF3696"/>
</dbReference>
<accession>A0A8X8H4U8</accession>
<proteinExistence type="predicted"/>
<dbReference type="Pfam" id="PF12476">
    <property type="entry name" value="DUF3696"/>
    <property type="match status" value="1"/>
</dbReference>
<dbReference type="InterPro" id="IPR041685">
    <property type="entry name" value="AAA_GajA/Old/RecF-like"/>
</dbReference>
<feature type="domain" description="ATPase AAA-type core" evidence="3">
    <location>
        <begin position="371"/>
        <end position="490"/>
    </location>
</feature>
<evidence type="ECO:0000313" key="4">
    <source>
        <dbReference type="EMBL" id="NUB42991.1"/>
    </source>
</evidence>
<dbReference type="InterPro" id="IPR027417">
    <property type="entry name" value="P-loop_NTPase"/>
</dbReference>
<reference evidence="4" key="1">
    <citation type="submission" date="2020-05" db="EMBL/GenBank/DDBJ databases">
        <title>Fertoebacter nigrum gen. nov., sp. nov., a new member of the family Rhodobacteraceae.</title>
        <authorList>
            <person name="Szuroczki S."/>
            <person name="Abbaszade G."/>
            <person name="Buni D."/>
            <person name="Schumann P."/>
            <person name="Toth E."/>
        </authorList>
    </citation>
    <scope>NUCLEOTIDE SEQUENCE</scope>
    <source>
        <strain evidence="4">RG-N-1a</strain>
    </source>
</reference>
<keyword evidence="5" id="KW-1185">Reference proteome</keyword>
<dbReference type="RefSeq" id="WP_152823683.1">
    <property type="nucleotide sequence ID" value="NZ_WHUT02000001.1"/>
</dbReference>
<dbReference type="SUPFAM" id="SSF52540">
    <property type="entry name" value="P-loop containing nucleoside triphosphate hydrolases"/>
    <property type="match status" value="1"/>
</dbReference>